<dbReference type="PANTHER" id="PTHR46890:SF48">
    <property type="entry name" value="RNA-DIRECTED DNA POLYMERASE"/>
    <property type="match status" value="1"/>
</dbReference>
<proteinExistence type="predicted"/>
<sequence>MNTLGWNCRGLGPPRVVRAFHHLIKSNKSYSSHRIEAIVVEEDQNPWKFMGFYGHHEVQFRRHSWELLKFIKNKSDLPTVYLGDFNEFEDGWCLYEDSKEVVEKAWNLMDWGALTFGQLNTLSSTQAAMVGMHFNSDYVKKALFSMRKGKAPGLDGMPTSFYQFYWDIVEEDISNMVLNCVNEGRFLRKFNFIVIALIPKVPNPIEITQFRPISLCNTIAKLIAKVLAERLKRVLDSIVSASQSAFVPNRLITDNILLAYEVHHFIKLRKTGRK</sequence>
<dbReference type="EMBL" id="BAABME010003990">
    <property type="protein sequence ID" value="GAA0160773.1"/>
    <property type="molecule type" value="Genomic_DNA"/>
</dbReference>
<dbReference type="SUPFAM" id="SSF56219">
    <property type="entry name" value="DNase I-like"/>
    <property type="match status" value="1"/>
</dbReference>
<accession>A0AAV3QDZ6</accession>
<name>A0AAV3QDZ6_LITER</name>
<evidence type="ECO:0000313" key="1">
    <source>
        <dbReference type="EMBL" id="GAA0160773.1"/>
    </source>
</evidence>
<reference evidence="1 2" key="1">
    <citation type="submission" date="2024-01" db="EMBL/GenBank/DDBJ databases">
        <title>The complete chloroplast genome sequence of Lithospermum erythrorhizon: insights into the phylogenetic relationship among Boraginaceae species and the maternal lineages of purple gromwells.</title>
        <authorList>
            <person name="Okada T."/>
            <person name="Watanabe K."/>
        </authorList>
    </citation>
    <scope>NUCLEOTIDE SEQUENCE [LARGE SCALE GENOMIC DNA]</scope>
</reference>
<dbReference type="InterPro" id="IPR036691">
    <property type="entry name" value="Endo/exonu/phosph_ase_sf"/>
</dbReference>
<evidence type="ECO:0000313" key="2">
    <source>
        <dbReference type="Proteomes" id="UP001454036"/>
    </source>
</evidence>
<evidence type="ECO:0008006" key="3">
    <source>
        <dbReference type="Google" id="ProtNLM"/>
    </source>
</evidence>
<keyword evidence="2" id="KW-1185">Reference proteome</keyword>
<dbReference type="InterPro" id="IPR052343">
    <property type="entry name" value="Retrotransposon-Effector_Assoc"/>
</dbReference>
<organism evidence="1 2">
    <name type="scientific">Lithospermum erythrorhizon</name>
    <name type="common">Purple gromwell</name>
    <name type="synonym">Lithospermum officinale var. erythrorhizon</name>
    <dbReference type="NCBI Taxonomy" id="34254"/>
    <lineage>
        <taxon>Eukaryota</taxon>
        <taxon>Viridiplantae</taxon>
        <taxon>Streptophyta</taxon>
        <taxon>Embryophyta</taxon>
        <taxon>Tracheophyta</taxon>
        <taxon>Spermatophyta</taxon>
        <taxon>Magnoliopsida</taxon>
        <taxon>eudicotyledons</taxon>
        <taxon>Gunneridae</taxon>
        <taxon>Pentapetalae</taxon>
        <taxon>asterids</taxon>
        <taxon>lamiids</taxon>
        <taxon>Boraginales</taxon>
        <taxon>Boraginaceae</taxon>
        <taxon>Boraginoideae</taxon>
        <taxon>Lithospermeae</taxon>
        <taxon>Lithospermum</taxon>
    </lineage>
</organism>
<comment type="caution">
    <text evidence="1">The sequence shown here is derived from an EMBL/GenBank/DDBJ whole genome shotgun (WGS) entry which is preliminary data.</text>
</comment>
<dbReference type="PANTHER" id="PTHR46890">
    <property type="entry name" value="NON-LTR RETROLELEMENT REVERSE TRANSCRIPTASE-LIKE PROTEIN-RELATED"/>
    <property type="match status" value="1"/>
</dbReference>
<dbReference type="AlphaFoldDB" id="A0AAV3QDZ6"/>
<protein>
    <recommendedName>
        <fullName evidence="3">Reverse transcriptase</fullName>
    </recommendedName>
</protein>
<gene>
    <name evidence="1" type="ORF">LIER_17251</name>
</gene>
<dbReference type="Proteomes" id="UP001454036">
    <property type="component" value="Unassembled WGS sequence"/>
</dbReference>